<evidence type="ECO:0000256" key="9">
    <source>
        <dbReference type="ARBA" id="ARBA00023316"/>
    </source>
</evidence>
<dbReference type="InterPro" id="IPR051046">
    <property type="entry name" value="MurCDEF_CellWall_CoF430Synth"/>
</dbReference>
<dbReference type="EC" id="6.3.2.10" evidence="10 11"/>
<accession>A0A7C4KYR3</accession>
<evidence type="ECO:0000256" key="7">
    <source>
        <dbReference type="ARBA" id="ARBA00022984"/>
    </source>
</evidence>
<sequence length="473" mass="51543">MLTLADVFEALSGVRPQAASLVISEAAIDSRQLIPGSMFVALKGERSDGHDYVGAAFERGAHLALIQREVVVDRPVVDLRTLDFSEGWELPDPPFCIRVEDTLQSLQKLAAYWRRKHDLRVIGITGSVGKTTTKELITEVLTQRYRVLKTQGNLNNEIGLPLTLLRLTAAHQAAVLEMGFYVPGEIAFLCEIAQPQVGVITSIGTVHAERAGSQEMIARGKSELVQALPPAPGGVAVLNWDDPWVRWMADKTRAQLFTYGLDAQTDLSADQIEGLGLKGIRFRLHFRNEMIHLRVPIIGRHSVHTILRAVAVGLISGVSWQEILYALQHSQSQLRMVTVNLSNGAMILDDSYNAAPESTLAALNLLSEMNGRKIAVLGDMLELGIYEQQGHEKVGVRAAEVADTLITVGKLGRIIAESAHQAGLPSSKIHITDGVEQATDLLRGILREGDVALVKGSHGLRMDRIAAALEVES</sequence>
<comment type="subcellular location">
    <subcellularLocation>
        <location evidence="10 11">Cytoplasm</location>
    </subcellularLocation>
</comment>
<evidence type="ECO:0000259" key="13">
    <source>
        <dbReference type="Pfam" id="PF02875"/>
    </source>
</evidence>
<evidence type="ECO:0000256" key="3">
    <source>
        <dbReference type="ARBA" id="ARBA00022618"/>
    </source>
</evidence>
<dbReference type="AlphaFoldDB" id="A0A7C4KYR3"/>
<dbReference type="InterPro" id="IPR013221">
    <property type="entry name" value="Mur_ligase_cen"/>
</dbReference>
<evidence type="ECO:0000256" key="8">
    <source>
        <dbReference type="ARBA" id="ARBA00023306"/>
    </source>
</evidence>
<feature type="domain" description="Mur ligase N-terminal catalytic" evidence="12">
    <location>
        <begin position="27"/>
        <end position="76"/>
    </location>
</feature>
<dbReference type="InterPro" id="IPR005863">
    <property type="entry name" value="UDP-N-AcMur_synth"/>
</dbReference>
<comment type="similarity">
    <text evidence="10">Belongs to the MurCDEF family. MurF subfamily.</text>
</comment>
<dbReference type="PANTHER" id="PTHR43024:SF1">
    <property type="entry name" value="UDP-N-ACETYLMURAMOYL-TRIPEPTIDE--D-ALANYL-D-ALANINE LIGASE"/>
    <property type="match status" value="1"/>
</dbReference>
<comment type="caution">
    <text evidence="15">The sequence shown here is derived from an EMBL/GenBank/DDBJ whole genome shotgun (WGS) entry which is preliminary data.</text>
</comment>
<keyword evidence="2 10" id="KW-0436">Ligase</keyword>
<gene>
    <name evidence="10" type="primary">murF</name>
    <name evidence="15" type="ORF">ENT17_03990</name>
</gene>
<dbReference type="Gene3D" id="3.40.1190.10">
    <property type="entry name" value="Mur-like, catalytic domain"/>
    <property type="match status" value="1"/>
</dbReference>
<dbReference type="SUPFAM" id="SSF53623">
    <property type="entry name" value="MurD-like peptide ligases, catalytic domain"/>
    <property type="match status" value="1"/>
</dbReference>
<reference evidence="15" key="1">
    <citation type="journal article" date="2020" name="mSystems">
        <title>Genome- and Community-Level Interaction Insights into Carbon Utilization and Element Cycling Functions of Hydrothermarchaeota in Hydrothermal Sediment.</title>
        <authorList>
            <person name="Zhou Z."/>
            <person name="Liu Y."/>
            <person name="Xu W."/>
            <person name="Pan J."/>
            <person name="Luo Z.H."/>
            <person name="Li M."/>
        </authorList>
    </citation>
    <scope>NUCLEOTIDE SEQUENCE [LARGE SCALE GENOMIC DNA]</scope>
    <source>
        <strain evidence="15">SpSt-556</strain>
    </source>
</reference>
<proteinExistence type="inferred from homology"/>
<name>A0A7C4KYR3_9CHLR</name>
<evidence type="ECO:0000259" key="14">
    <source>
        <dbReference type="Pfam" id="PF08245"/>
    </source>
</evidence>
<evidence type="ECO:0000313" key="15">
    <source>
        <dbReference type="EMBL" id="HGS86758.1"/>
    </source>
</evidence>
<dbReference type="SUPFAM" id="SSF53244">
    <property type="entry name" value="MurD-like peptide ligases, peptide-binding domain"/>
    <property type="match status" value="1"/>
</dbReference>
<evidence type="ECO:0000256" key="1">
    <source>
        <dbReference type="ARBA" id="ARBA00022490"/>
    </source>
</evidence>
<keyword evidence="7 10" id="KW-0573">Peptidoglycan synthesis</keyword>
<dbReference type="InterPro" id="IPR036565">
    <property type="entry name" value="Mur-like_cat_sf"/>
</dbReference>
<dbReference type="Gene3D" id="3.90.190.20">
    <property type="entry name" value="Mur ligase, C-terminal domain"/>
    <property type="match status" value="1"/>
</dbReference>
<dbReference type="GO" id="GO:0051301">
    <property type="term" value="P:cell division"/>
    <property type="evidence" value="ECO:0007669"/>
    <property type="project" value="UniProtKB-KW"/>
</dbReference>
<dbReference type="Pfam" id="PF01225">
    <property type="entry name" value="Mur_ligase"/>
    <property type="match status" value="1"/>
</dbReference>
<evidence type="ECO:0000256" key="2">
    <source>
        <dbReference type="ARBA" id="ARBA00022598"/>
    </source>
</evidence>
<evidence type="ECO:0000256" key="5">
    <source>
        <dbReference type="ARBA" id="ARBA00022840"/>
    </source>
</evidence>
<dbReference type="InterPro" id="IPR000713">
    <property type="entry name" value="Mur_ligase_N"/>
</dbReference>
<comment type="pathway">
    <text evidence="10 11">Cell wall biogenesis; peptidoglycan biosynthesis.</text>
</comment>
<dbReference type="NCBIfam" id="TIGR01143">
    <property type="entry name" value="murF"/>
    <property type="match status" value="1"/>
</dbReference>
<keyword evidence="8 10" id="KW-0131">Cell cycle</keyword>
<dbReference type="UniPathway" id="UPA00219"/>
<protein>
    <recommendedName>
        <fullName evidence="10 11">UDP-N-acetylmuramoyl-tripeptide--D-alanyl-D-alanine ligase</fullName>
        <ecNumber evidence="10 11">6.3.2.10</ecNumber>
    </recommendedName>
    <alternativeName>
        <fullName evidence="10">D-alanyl-D-alanine-adding enzyme</fullName>
    </alternativeName>
</protein>
<feature type="binding site" evidence="10">
    <location>
        <begin position="126"/>
        <end position="132"/>
    </location>
    <ligand>
        <name>ATP</name>
        <dbReference type="ChEBI" id="CHEBI:30616"/>
    </ligand>
</feature>
<dbReference type="GO" id="GO:0005737">
    <property type="term" value="C:cytoplasm"/>
    <property type="evidence" value="ECO:0007669"/>
    <property type="project" value="UniProtKB-SubCell"/>
</dbReference>
<dbReference type="GO" id="GO:0008360">
    <property type="term" value="P:regulation of cell shape"/>
    <property type="evidence" value="ECO:0007669"/>
    <property type="project" value="UniProtKB-KW"/>
</dbReference>
<dbReference type="Pfam" id="PF02875">
    <property type="entry name" value="Mur_ligase_C"/>
    <property type="match status" value="1"/>
</dbReference>
<keyword evidence="6 10" id="KW-0133">Cell shape</keyword>
<evidence type="ECO:0000256" key="6">
    <source>
        <dbReference type="ARBA" id="ARBA00022960"/>
    </source>
</evidence>
<dbReference type="Gene3D" id="3.40.1390.10">
    <property type="entry name" value="MurE/MurF, N-terminal domain"/>
    <property type="match status" value="1"/>
</dbReference>
<dbReference type="GO" id="GO:0047480">
    <property type="term" value="F:UDP-N-acetylmuramoyl-tripeptide-D-alanyl-D-alanine ligase activity"/>
    <property type="evidence" value="ECO:0007669"/>
    <property type="project" value="UniProtKB-UniRule"/>
</dbReference>
<comment type="catalytic activity">
    <reaction evidence="10 11">
        <text>D-alanyl-D-alanine + UDP-N-acetyl-alpha-D-muramoyl-L-alanyl-gamma-D-glutamyl-meso-2,6-diaminopimelate + ATP = UDP-N-acetyl-alpha-D-muramoyl-L-alanyl-gamma-D-glutamyl-meso-2,6-diaminopimeloyl-D-alanyl-D-alanine + ADP + phosphate + H(+)</text>
        <dbReference type="Rhea" id="RHEA:28374"/>
        <dbReference type="ChEBI" id="CHEBI:15378"/>
        <dbReference type="ChEBI" id="CHEBI:30616"/>
        <dbReference type="ChEBI" id="CHEBI:43474"/>
        <dbReference type="ChEBI" id="CHEBI:57822"/>
        <dbReference type="ChEBI" id="CHEBI:61386"/>
        <dbReference type="ChEBI" id="CHEBI:83905"/>
        <dbReference type="ChEBI" id="CHEBI:456216"/>
        <dbReference type="EC" id="6.3.2.10"/>
    </reaction>
</comment>
<keyword evidence="1 10" id="KW-0963">Cytoplasm</keyword>
<dbReference type="PANTHER" id="PTHR43024">
    <property type="entry name" value="UDP-N-ACETYLMURAMOYL-TRIPEPTIDE--D-ALANYL-D-ALANINE LIGASE"/>
    <property type="match status" value="1"/>
</dbReference>
<keyword evidence="9 10" id="KW-0961">Cell wall biogenesis/degradation</keyword>
<keyword evidence="4 10" id="KW-0547">Nucleotide-binding</keyword>
<dbReference type="SUPFAM" id="SSF63418">
    <property type="entry name" value="MurE/MurF N-terminal domain"/>
    <property type="match status" value="1"/>
</dbReference>
<dbReference type="Pfam" id="PF08245">
    <property type="entry name" value="Mur_ligase_M"/>
    <property type="match status" value="1"/>
</dbReference>
<feature type="domain" description="Mur ligase C-terminal" evidence="13">
    <location>
        <begin position="335"/>
        <end position="457"/>
    </location>
</feature>
<dbReference type="GO" id="GO:0005524">
    <property type="term" value="F:ATP binding"/>
    <property type="evidence" value="ECO:0007669"/>
    <property type="project" value="UniProtKB-UniRule"/>
</dbReference>
<feature type="domain" description="Mur ligase central" evidence="14">
    <location>
        <begin position="124"/>
        <end position="312"/>
    </location>
</feature>
<evidence type="ECO:0000256" key="10">
    <source>
        <dbReference type="HAMAP-Rule" id="MF_02019"/>
    </source>
</evidence>
<evidence type="ECO:0000259" key="12">
    <source>
        <dbReference type="Pfam" id="PF01225"/>
    </source>
</evidence>
<dbReference type="InterPro" id="IPR004101">
    <property type="entry name" value="Mur_ligase_C"/>
</dbReference>
<dbReference type="HAMAP" id="MF_02019">
    <property type="entry name" value="MurF"/>
    <property type="match status" value="1"/>
</dbReference>
<dbReference type="InterPro" id="IPR035911">
    <property type="entry name" value="MurE/MurF_N"/>
</dbReference>
<dbReference type="GO" id="GO:0071555">
    <property type="term" value="P:cell wall organization"/>
    <property type="evidence" value="ECO:0007669"/>
    <property type="project" value="UniProtKB-KW"/>
</dbReference>
<organism evidence="15">
    <name type="scientific">Bellilinea caldifistulae</name>
    <dbReference type="NCBI Taxonomy" id="360411"/>
    <lineage>
        <taxon>Bacteria</taxon>
        <taxon>Bacillati</taxon>
        <taxon>Chloroflexota</taxon>
        <taxon>Anaerolineae</taxon>
        <taxon>Anaerolineales</taxon>
        <taxon>Anaerolineaceae</taxon>
        <taxon>Bellilinea</taxon>
    </lineage>
</organism>
<keyword evidence="3 10" id="KW-0132">Cell division</keyword>
<evidence type="ECO:0000256" key="11">
    <source>
        <dbReference type="RuleBase" id="RU004136"/>
    </source>
</evidence>
<dbReference type="InterPro" id="IPR036615">
    <property type="entry name" value="Mur_ligase_C_dom_sf"/>
</dbReference>
<keyword evidence="5 10" id="KW-0067">ATP-binding</keyword>
<evidence type="ECO:0000256" key="4">
    <source>
        <dbReference type="ARBA" id="ARBA00022741"/>
    </source>
</evidence>
<dbReference type="GO" id="GO:0009252">
    <property type="term" value="P:peptidoglycan biosynthetic process"/>
    <property type="evidence" value="ECO:0007669"/>
    <property type="project" value="UniProtKB-UniRule"/>
</dbReference>
<dbReference type="EMBL" id="DSXR01000049">
    <property type="protein sequence ID" value="HGS86758.1"/>
    <property type="molecule type" value="Genomic_DNA"/>
</dbReference>
<comment type="function">
    <text evidence="10 11">Involved in cell wall formation. Catalyzes the final step in the synthesis of UDP-N-acetylmuramoyl-pentapeptide, the precursor of murein.</text>
</comment>